<dbReference type="Proteomes" id="UP000540685">
    <property type="component" value="Unassembled WGS sequence"/>
</dbReference>
<name>A0A7W9II45_9ACTN</name>
<dbReference type="Gene3D" id="1.20.120.710">
    <property type="entry name" value="Haloacid dehalogenase hydrolase-like domain"/>
    <property type="match status" value="1"/>
</dbReference>
<evidence type="ECO:0000256" key="3">
    <source>
        <dbReference type="ARBA" id="ARBA00022842"/>
    </source>
</evidence>
<evidence type="ECO:0000256" key="4">
    <source>
        <dbReference type="SAM" id="MobiDB-lite"/>
    </source>
</evidence>
<dbReference type="GO" id="GO:0044281">
    <property type="term" value="P:small molecule metabolic process"/>
    <property type="evidence" value="ECO:0007669"/>
    <property type="project" value="UniProtKB-ARBA"/>
</dbReference>
<dbReference type="SUPFAM" id="SSF56784">
    <property type="entry name" value="HAD-like"/>
    <property type="match status" value="1"/>
</dbReference>
<keyword evidence="6" id="KW-1185">Reference proteome</keyword>
<evidence type="ECO:0000313" key="6">
    <source>
        <dbReference type="Proteomes" id="UP000540685"/>
    </source>
</evidence>
<dbReference type="PANTHER" id="PTHR46470:SF4">
    <property type="entry name" value="5-AMINO-6-(5-PHOSPHO-D-RIBITYLAMINO)URACIL PHOSPHATASE YIGB"/>
    <property type="match status" value="1"/>
</dbReference>
<accession>A0A7W9II45</accession>
<dbReference type="SFLD" id="SFLDS00003">
    <property type="entry name" value="Haloacid_Dehalogenase"/>
    <property type="match status" value="1"/>
</dbReference>
<gene>
    <name evidence="5" type="ORF">F4562_003541</name>
</gene>
<dbReference type="InterPro" id="IPR023214">
    <property type="entry name" value="HAD_sf"/>
</dbReference>
<feature type="compositionally biased region" description="Low complexity" evidence="4">
    <location>
        <begin position="238"/>
        <end position="268"/>
    </location>
</feature>
<dbReference type="Gene3D" id="3.40.50.1000">
    <property type="entry name" value="HAD superfamily/HAD-like"/>
    <property type="match status" value="1"/>
</dbReference>
<dbReference type="PRINTS" id="PR00413">
    <property type="entry name" value="HADHALOGNASE"/>
</dbReference>
<sequence length="268" mass="28871">MTIRGVLFDIDDTLFDYSTSEQIGLLKHLDVEGLLELFPSPADAVAVWREVMEEEYARFLAGELTFTGQQLVRTRRFLARAGSLPADGISDHEASVWFTRYNEFRIAAWSAFPDAGAVLRTLAPRFRLGVVSNSSLAHQRNKLRTIGLLHHFGDSIVCSAEHGAPKPDPSIFLAGCATLGLPAHQVAYVGDKYEIDALGAREAGLHSYWLDRAISGIAPAKGITVIRSLEELVTDLNGTSGASGTTGRAEAEGGRVTPTGTAVPPAPR</sequence>
<protein>
    <submittedName>
        <fullName evidence="5">Putative hydrolase of the HAD superfamily</fullName>
    </submittedName>
</protein>
<dbReference type="PANTHER" id="PTHR46470">
    <property type="entry name" value="N-ACYLNEURAMINATE-9-PHOSPHATASE"/>
    <property type="match status" value="1"/>
</dbReference>
<dbReference type="RefSeq" id="WP_184543375.1">
    <property type="nucleotide sequence ID" value="NZ_JACHMP010000001.1"/>
</dbReference>
<dbReference type="GO" id="GO:0016787">
    <property type="term" value="F:hydrolase activity"/>
    <property type="evidence" value="ECO:0007669"/>
    <property type="project" value="UniProtKB-KW"/>
</dbReference>
<evidence type="ECO:0000313" key="5">
    <source>
        <dbReference type="EMBL" id="MBB5820479.1"/>
    </source>
</evidence>
<dbReference type="AlphaFoldDB" id="A0A7W9II45"/>
<evidence type="ECO:0000256" key="2">
    <source>
        <dbReference type="ARBA" id="ARBA00022801"/>
    </source>
</evidence>
<dbReference type="InterPro" id="IPR036412">
    <property type="entry name" value="HAD-like_sf"/>
</dbReference>
<comment type="cofactor">
    <cofactor evidence="1">
        <name>Mg(2+)</name>
        <dbReference type="ChEBI" id="CHEBI:18420"/>
    </cofactor>
</comment>
<reference evidence="5 6" key="1">
    <citation type="submission" date="2020-08" db="EMBL/GenBank/DDBJ databases">
        <title>Sequencing the genomes of 1000 actinobacteria strains.</title>
        <authorList>
            <person name="Klenk H.-P."/>
        </authorList>
    </citation>
    <scope>NUCLEOTIDE SEQUENCE [LARGE SCALE GENOMIC DNA]</scope>
    <source>
        <strain evidence="5 6">DSM 46887</strain>
    </source>
</reference>
<keyword evidence="3" id="KW-0460">Magnesium</keyword>
<organism evidence="5 6">
    <name type="scientific">Streptosporangium becharense</name>
    <dbReference type="NCBI Taxonomy" id="1816182"/>
    <lineage>
        <taxon>Bacteria</taxon>
        <taxon>Bacillati</taxon>
        <taxon>Actinomycetota</taxon>
        <taxon>Actinomycetes</taxon>
        <taxon>Streptosporangiales</taxon>
        <taxon>Streptosporangiaceae</taxon>
        <taxon>Streptosporangium</taxon>
    </lineage>
</organism>
<dbReference type="InterPro" id="IPR006439">
    <property type="entry name" value="HAD-SF_hydro_IA"/>
</dbReference>
<dbReference type="InterPro" id="IPR051400">
    <property type="entry name" value="HAD-like_hydrolase"/>
</dbReference>
<keyword evidence="2 5" id="KW-0378">Hydrolase</keyword>
<comment type="caution">
    <text evidence="5">The sequence shown here is derived from an EMBL/GenBank/DDBJ whole genome shotgun (WGS) entry which is preliminary data.</text>
</comment>
<dbReference type="SFLD" id="SFLDG01129">
    <property type="entry name" value="C1.5:_HAD__Beta-PGM__Phosphata"/>
    <property type="match status" value="1"/>
</dbReference>
<dbReference type="NCBIfam" id="TIGR01549">
    <property type="entry name" value="HAD-SF-IA-v1"/>
    <property type="match status" value="1"/>
</dbReference>
<feature type="region of interest" description="Disordered" evidence="4">
    <location>
        <begin position="237"/>
        <end position="268"/>
    </location>
</feature>
<proteinExistence type="predicted"/>
<dbReference type="Pfam" id="PF00702">
    <property type="entry name" value="Hydrolase"/>
    <property type="match status" value="1"/>
</dbReference>
<dbReference type="EMBL" id="JACHMP010000001">
    <property type="protein sequence ID" value="MBB5820479.1"/>
    <property type="molecule type" value="Genomic_DNA"/>
</dbReference>
<evidence type="ECO:0000256" key="1">
    <source>
        <dbReference type="ARBA" id="ARBA00001946"/>
    </source>
</evidence>